<accession>A0A5B8CMW5</accession>
<reference evidence="1 2" key="1">
    <citation type="submission" date="2019-06" db="EMBL/GenBank/DDBJ databases">
        <title>Genome organization and adaptive potential of archetypical organophosphate degarding Sphingobium fuliginis ATCC 27551.</title>
        <authorList>
            <person name="Sarwar A."/>
            <person name="Parthasarathy S."/>
            <person name="Singh C."/>
            <person name="Siddavattam D."/>
        </authorList>
    </citation>
    <scope>NUCLEOTIDE SEQUENCE [LARGE SCALE GENOMIC DNA]</scope>
    <source>
        <strain evidence="1 2">ATCC 27551</strain>
    </source>
</reference>
<name>A0A5B8CMW5_SPHSA</name>
<proteinExistence type="predicted"/>
<dbReference type="EMBL" id="CP041017">
    <property type="protein sequence ID" value="QDC39991.1"/>
    <property type="molecule type" value="Genomic_DNA"/>
</dbReference>
<dbReference type="AlphaFoldDB" id="A0A5B8CMW5"/>
<evidence type="ECO:0000313" key="1">
    <source>
        <dbReference type="EMBL" id="QDC39991.1"/>
    </source>
</evidence>
<dbReference type="Proteomes" id="UP000311469">
    <property type="component" value="Chromosome cSF2"/>
</dbReference>
<dbReference type="InterPro" id="IPR049245">
    <property type="entry name" value="DUF6880"/>
</dbReference>
<sequence>MASSKTLNQANLETLGANRLAQLLLELVAVDAQTKRRLRLELASANGSGDVAGEVAKRLATIAKAEAFVDWNKVKPLARDIEAQRRAIMEHIAPTDPATAFELLWKLIALAVRCSAGATTAMVRWAPCLQRRSLFLARWPLRPACPLTSLSTRCSTASATMTMASSTASSP</sequence>
<evidence type="ECO:0000313" key="2">
    <source>
        <dbReference type="Proteomes" id="UP000311469"/>
    </source>
</evidence>
<dbReference type="Pfam" id="PF21810">
    <property type="entry name" value="DUF6880"/>
    <property type="match status" value="1"/>
</dbReference>
<organism evidence="1 2">
    <name type="scientific">Sphingobium fuliginis ATCC 27551</name>
    <dbReference type="NCBI Taxonomy" id="1208342"/>
    <lineage>
        <taxon>Bacteria</taxon>
        <taxon>Pseudomonadati</taxon>
        <taxon>Pseudomonadota</taxon>
        <taxon>Alphaproteobacteria</taxon>
        <taxon>Sphingomonadales</taxon>
        <taxon>Sphingomonadaceae</taxon>
        <taxon>Sphingobium</taxon>
    </lineage>
</organism>
<dbReference type="KEGG" id="sufl:FIL70_22955"/>
<protein>
    <submittedName>
        <fullName evidence="1">Uncharacterized protein</fullName>
    </submittedName>
</protein>
<gene>
    <name evidence="1" type="ORF">FIL70_22955</name>
</gene>